<keyword evidence="3 8" id="KW-0238">DNA-binding</keyword>
<comment type="subcellular location">
    <subcellularLocation>
        <location evidence="1 8">Nucleus</location>
    </subcellularLocation>
</comment>
<dbReference type="GO" id="GO:0048646">
    <property type="term" value="P:anatomical structure formation involved in morphogenesis"/>
    <property type="evidence" value="ECO:0007669"/>
    <property type="project" value="UniProtKB-ARBA"/>
</dbReference>
<keyword evidence="5" id="KW-0804">Transcription</keyword>
<evidence type="ECO:0000256" key="1">
    <source>
        <dbReference type="ARBA" id="ARBA00004123"/>
    </source>
</evidence>
<evidence type="ECO:0000256" key="7">
    <source>
        <dbReference type="ARBA" id="ARBA00038021"/>
    </source>
</evidence>
<sequence>MNLYDTPPVNDGLAAATAMLDSNNGLQSAGRGTSNGGGSDGGRAYDSASETTTALSTADLYARKRRGNLPKESVKILRMWLYEHRYNAYPSDQEKLFLSKETGLSVLQVCNWFINARRRILPDIIRKEGNDPLQYTITRKVGAGSTSQSSLTSSHTSTSNASGQNGGLHQVSATTALSSGTTTTTPKFGAPIHRTTAMLNHHSYLASPVTSDSDDLDSDSERLLDDDESSSDSMRREGGGSMPLKLTARWQRSHEQEQSHGGHHGFVHGVKRKRHSEDDTDECSDDTGVYGLHTPSPPPPPSSPKRRQSISSIQHKEEFSSLLMLVEVAIRELDKQKTPSL</sequence>
<evidence type="ECO:0000313" key="11">
    <source>
        <dbReference type="EnsemblMetazoa" id="XP_022659400"/>
    </source>
</evidence>
<feature type="region of interest" description="Disordered" evidence="9">
    <location>
        <begin position="24"/>
        <end position="49"/>
    </location>
</feature>
<evidence type="ECO:0000313" key="12">
    <source>
        <dbReference type="Proteomes" id="UP000594260"/>
    </source>
</evidence>
<keyword evidence="2" id="KW-0805">Transcription regulation</keyword>
<keyword evidence="12" id="KW-1185">Reference proteome</keyword>
<dbReference type="GeneID" id="111249605"/>
<dbReference type="KEGG" id="vde:111249605"/>
<evidence type="ECO:0000256" key="3">
    <source>
        <dbReference type="ARBA" id="ARBA00023125"/>
    </source>
</evidence>
<dbReference type="AlphaFoldDB" id="A0A7M7JZU0"/>
<name>A0A7M7JZU0_VARDE</name>
<dbReference type="OrthoDB" id="10056939at2759"/>
<feature type="DNA-binding region" description="Homeobox" evidence="8">
    <location>
        <begin position="62"/>
        <end position="124"/>
    </location>
</feature>
<dbReference type="Proteomes" id="UP000594260">
    <property type="component" value="Unplaced"/>
</dbReference>
<accession>A0A7M7JZU0</accession>
<dbReference type="InterPro" id="IPR008422">
    <property type="entry name" value="KN_HD"/>
</dbReference>
<evidence type="ECO:0000256" key="4">
    <source>
        <dbReference type="ARBA" id="ARBA00023155"/>
    </source>
</evidence>
<feature type="region of interest" description="Disordered" evidence="9">
    <location>
        <begin position="142"/>
        <end position="168"/>
    </location>
</feature>
<protein>
    <recommendedName>
        <fullName evidence="10">Homeobox domain-containing protein</fullName>
    </recommendedName>
</protein>
<dbReference type="EnsemblMetazoa" id="XM_022803665">
    <property type="protein sequence ID" value="XP_022659400"/>
    <property type="gene ID" value="LOC111249605"/>
</dbReference>
<dbReference type="PANTHER" id="PTHR11850">
    <property type="entry name" value="HOMEOBOX PROTEIN TRANSCRIPTION FACTORS"/>
    <property type="match status" value="1"/>
</dbReference>
<keyword evidence="6 8" id="KW-0539">Nucleus</keyword>
<dbReference type="PROSITE" id="PS50071">
    <property type="entry name" value="HOMEOBOX_2"/>
    <property type="match status" value="1"/>
</dbReference>
<organism evidence="11 12">
    <name type="scientific">Varroa destructor</name>
    <name type="common">Honeybee mite</name>
    <dbReference type="NCBI Taxonomy" id="109461"/>
    <lineage>
        <taxon>Eukaryota</taxon>
        <taxon>Metazoa</taxon>
        <taxon>Ecdysozoa</taxon>
        <taxon>Arthropoda</taxon>
        <taxon>Chelicerata</taxon>
        <taxon>Arachnida</taxon>
        <taxon>Acari</taxon>
        <taxon>Parasitiformes</taxon>
        <taxon>Mesostigmata</taxon>
        <taxon>Gamasina</taxon>
        <taxon>Dermanyssoidea</taxon>
        <taxon>Varroidae</taxon>
        <taxon>Varroa</taxon>
    </lineage>
</organism>
<evidence type="ECO:0000256" key="6">
    <source>
        <dbReference type="ARBA" id="ARBA00023242"/>
    </source>
</evidence>
<dbReference type="InterPro" id="IPR009057">
    <property type="entry name" value="Homeodomain-like_sf"/>
</dbReference>
<evidence type="ECO:0000256" key="8">
    <source>
        <dbReference type="PROSITE-ProRule" id="PRU00108"/>
    </source>
</evidence>
<proteinExistence type="inferred from homology"/>
<dbReference type="RefSeq" id="XP_022659400.1">
    <property type="nucleotide sequence ID" value="XM_022803665.1"/>
</dbReference>
<dbReference type="GO" id="GO:0000987">
    <property type="term" value="F:cis-regulatory region sequence-specific DNA binding"/>
    <property type="evidence" value="ECO:0007669"/>
    <property type="project" value="UniProtKB-ARBA"/>
</dbReference>
<evidence type="ECO:0000256" key="5">
    <source>
        <dbReference type="ARBA" id="ARBA00023163"/>
    </source>
</evidence>
<dbReference type="GO" id="GO:0005634">
    <property type="term" value="C:nucleus"/>
    <property type="evidence" value="ECO:0007669"/>
    <property type="project" value="UniProtKB-SubCell"/>
</dbReference>
<keyword evidence="4 8" id="KW-0371">Homeobox</keyword>
<evidence type="ECO:0000256" key="2">
    <source>
        <dbReference type="ARBA" id="ARBA00023015"/>
    </source>
</evidence>
<evidence type="ECO:0000256" key="9">
    <source>
        <dbReference type="SAM" id="MobiDB-lite"/>
    </source>
</evidence>
<feature type="region of interest" description="Disordered" evidence="9">
    <location>
        <begin position="206"/>
        <end position="314"/>
    </location>
</feature>
<evidence type="ECO:0000259" key="10">
    <source>
        <dbReference type="PROSITE" id="PS50071"/>
    </source>
</evidence>
<dbReference type="Gene3D" id="1.10.10.60">
    <property type="entry name" value="Homeodomain-like"/>
    <property type="match status" value="1"/>
</dbReference>
<dbReference type="Pfam" id="PF05920">
    <property type="entry name" value="Homeobox_KN"/>
    <property type="match status" value="1"/>
</dbReference>
<dbReference type="SMART" id="SM00389">
    <property type="entry name" value="HOX"/>
    <property type="match status" value="1"/>
</dbReference>
<feature type="compositionally biased region" description="Low complexity" evidence="9">
    <location>
        <begin position="145"/>
        <end position="162"/>
    </location>
</feature>
<dbReference type="CDD" id="cd00086">
    <property type="entry name" value="homeodomain"/>
    <property type="match status" value="1"/>
</dbReference>
<dbReference type="GO" id="GO:0006355">
    <property type="term" value="P:regulation of DNA-templated transcription"/>
    <property type="evidence" value="ECO:0007669"/>
    <property type="project" value="InterPro"/>
</dbReference>
<dbReference type="InParanoid" id="A0A7M7JZU0"/>
<reference evidence="11" key="1">
    <citation type="submission" date="2021-01" db="UniProtKB">
        <authorList>
            <consortium name="EnsemblMetazoa"/>
        </authorList>
    </citation>
    <scope>IDENTIFICATION</scope>
</reference>
<dbReference type="GO" id="GO:0001654">
    <property type="term" value="P:eye development"/>
    <property type="evidence" value="ECO:0007669"/>
    <property type="project" value="UniProtKB-ARBA"/>
</dbReference>
<dbReference type="FunFam" id="1.10.10.60:FF:000059">
    <property type="entry name" value="TGFB-induced factor homeobox 1"/>
    <property type="match status" value="1"/>
</dbReference>
<comment type="similarity">
    <text evidence="7">Belongs to the TALE/TGIF homeobox family.</text>
</comment>
<feature type="domain" description="Homeobox" evidence="10">
    <location>
        <begin position="60"/>
        <end position="123"/>
    </location>
</feature>
<feature type="compositionally biased region" description="Basic residues" evidence="9">
    <location>
        <begin position="261"/>
        <end position="274"/>
    </location>
</feature>
<dbReference type="InterPro" id="IPR001356">
    <property type="entry name" value="HD"/>
</dbReference>
<dbReference type="InterPro" id="IPR050224">
    <property type="entry name" value="TALE_homeobox"/>
</dbReference>
<feature type="compositionally biased region" description="Acidic residues" evidence="9">
    <location>
        <begin position="212"/>
        <end position="230"/>
    </location>
</feature>
<dbReference type="SUPFAM" id="SSF46689">
    <property type="entry name" value="Homeodomain-like"/>
    <property type="match status" value="1"/>
</dbReference>